<dbReference type="VEuPathDB" id="TrichDB:TRFO_42579"/>
<comment type="caution">
    <text evidence="3">The sequence shown here is derived from an EMBL/GenBank/DDBJ whole genome shotgun (WGS) entry which is preliminary data.</text>
</comment>
<accession>A0A1J4L0G2</accession>
<dbReference type="Pfam" id="PF03489">
    <property type="entry name" value="SapB_2"/>
    <property type="match status" value="1"/>
</dbReference>
<dbReference type="InterPro" id="IPR011001">
    <property type="entry name" value="Saposin-like"/>
</dbReference>
<organism evidence="3 4">
    <name type="scientific">Tritrichomonas foetus</name>
    <dbReference type="NCBI Taxonomy" id="1144522"/>
    <lineage>
        <taxon>Eukaryota</taxon>
        <taxon>Metamonada</taxon>
        <taxon>Parabasalia</taxon>
        <taxon>Tritrichomonadida</taxon>
        <taxon>Tritrichomonadidae</taxon>
        <taxon>Tritrichomonas</taxon>
    </lineage>
</organism>
<dbReference type="PROSITE" id="PS50015">
    <property type="entry name" value="SAP_B"/>
    <property type="match status" value="1"/>
</dbReference>
<evidence type="ECO:0000313" key="3">
    <source>
        <dbReference type="EMBL" id="OHT15341.1"/>
    </source>
</evidence>
<dbReference type="InterPro" id="IPR008139">
    <property type="entry name" value="SaposinB_dom"/>
</dbReference>
<protein>
    <recommendedName>
        <fullName evidence="2">Saposin B-type domain-containing protein</fullName>
    </recommendedName>
</protein>
<dbReference type="OrthoDB" id="8889685at2759"/>
<dbReference type="InterPro" id="IPR008138">
    <property type="entry name" value="SapB_2"/>
</dbReference>
<dbReference type="RefSeq" id="XP_068368477.1">
    <property type="nucleotide sequence ID" value="XM_068514377.1"/>
</dbReference>
<dbReference type="SUPFAM" id="SSF47862">
    <property type="entry name" value="Saposin"/>
    <property type="match status" value="1"/>
</dbReference>
<dbReference type="EMBL" id="MLAK01000235">
    <property type="protein sequence ID" value="OHT15341.1"/>
    <property type="molecule type" value="Genomic_DNA"/>
</dbReference>
<dbReference type="Proteomes" id="UP000179807">
    <property type="component" value="Unassembled WGS sequence"/>
</dbReference>
<feature type="domain" description="Saposin B-type" evidence="2">
    <location>
        <begin position="1"/>
        <end position="61"/>
    </location>
</feature>
<proteinExistence type="predicted"/>
<keyword evidence="4" id="KW-1185">Reference proteome</keyword>
<gene>
    <name evidence="3" type="ORF">TRFO_42579</name>
</gene>
<keyword evidence="1" id="KW-1015">Disulfide bond</keyword>
<dbReference type="GeneID" id="94849081"/>
<sequence>MKDARTISQIVKSIEKLCEYVDENVRDVCQTIIVDNVPKIIAYIEQLMEAHDVCWEIGICK</sequence>
<evidence type="ECO:0000259" key="2">
    <source>
        <dbReference type="PROSITE" id="PS50015"/>
    </source>
</evidence>
<reference evidence="3" key="1">
    <citation type="submission" date="2016-10" db="EMBL/GenBank/DDBJ databases">
        <authorList>
            <person name="Benchimol M."/>
            <person name="Almeida L.G."/>
            <person name="Vasconcelos A.T."/>
            <person name="Perreira-Neves A."/>
            <person name="Rosa I.A."/>
            <person name="Tasca T."/>
            <person name="Bogo M.R."/>
            <person name="de Souza W."/>
        </authorList>
    </citation>
    <scope>NUCLEOTIDE SEQUENCE [LARGE SCALE GENOMIC DNA]</scope>
    <source>
        <strain evidence="3">K</strain>
    </source>
</reference>
<evidence type="ECO:0000256" key="1">
    <source>
        <dbReference type="ARBA" id="ARBA00023157"/>
    </source>
</evidence>
<dbReference type="Gene3D" id="1.10.225.10">
    <property type="entry name" value="Saposin-like"/>
    <property type="match status" value="1"/>
</dbReference>
<evidence type="ECO:0000313" key="4">
    <source>
        <dbReference type="Proteomes" id="UP000179807"/>
    </source>
</evidence>
<name>A0A1J4L0G2_9EUKA</name>
<dbReference type="AlphaFoldDB" id="A0A1J4L0G2"/>